<dbReference type="PANTHER" id="PTHR15430">
    <property type="entry name" value="GLOMULIN"/>
    <property type="match status" value="1"/>
</dbReference>
<dbReference type="InterPro" id="IPR013877">
    <property type="entry name" value="YAP-bd/ALF4/Glomulin"/>
</dbReference>
<dbReference type="GO" id="GO:0005737">
    <property type="term" value="C:cytoplasm"/>
    <property type="evidence" value="ECO:0007669"/>
    <property type="project" value="TreeGrafter"/>
</dbReference>
<protein>
    <submittedName>
        <fullName evidence="2">Uncharacterized protein</fullName>
    </submittedName>
</protein>
<dbReference type="eggNOG" id="ENOG502QQ2Z">
    <property type="taxonomic scope" value="Eukaryota"/>
</dbReference>
<dbReference type="EnsemblPlants" id="OBART08G09340.1">
    <property type="protein sequence ID" value="OBART08G09340.1"/>
    <property type="gene ID" value="OBART08G09340"/>
</dbReference>
<dbReference type="Pfam" id="PF08568">
    <property type="entry name" value="Kinetochor_Ybp2"/>
    <property type="match status" value="2"/>
</dbReference>
<evidence type="ECO:0000256" key="1">
    <source>
        <dbReference type="SAM" id="MobiDB-lite"/>
    </source>
</evidence>
<dbReference type="Gramene" id="OBART08G09340.1">
    <property type="protein sequence ID" value="OBART08G09340.1"/>
    <property type="gene ID" value="OBART08G09340"/>
</dbReference>
<proteinExistence type="predicted"/>
<name>A0A0D3GYJ1_9ORYZ</name>
<evidence type="ECO:0000313" key="3">
    <source>
        <dbReference type="Proteomes" id="UP000026960"/>
    </source>
</evidence>
<accession>A0A0D3GYJ1</accession>
<reference evidence="2" key="2">
    <citation type="submission" date="2015-03" db="UniProtKB">
        <authorList>
            <consortium name="EnsemblPlants"/>
        </authorList>
    </citation>
    <scope>IDENTIFICATION</scope>
</reference>
<organism evidence="2">
    <name type="scientific">Oryza barthii</name>
    <dbReference type="NCBI Taxonomy" id="65489"/>
    <lineage>
        <taxon>Eukaryota</taxon>
        <taxon>Viridiplantae</taxon>
        <taxon>Streptophyta</taxon>
        <taxon>Embryophyta</taxon>
        <taxon>Tracheophyta</taxon>
        <taxon>Spermatophyta</taxon>
        <taxon>Magnoliopsida</taxon>
        <taxon>Liliopsida</taxon>
        <taxon>Poales</taxon>
        <taxon>Poaceae</taxon>
        <taxon>BOP clade</taxon>
        <taxon>Oryzoideae</taxon>
        <taxon>Oryzeae</taxon>
        <taxon>Oryzinae</taxon>
        <taxon>Oryza</taxon>
    </lineage>
</organism>
<feature type="region of interest" description="Disordered" evidence="1">
    <location>
        <begin position="1"/>
        <end position="29"/>
    </location>
</feature>
<dbReference type="InterPro" id="IPR019516">
    <property type="entry name" value="Glomulin/ALF4"/>
</dbReference>
<feature type="region of interest" description="Disordered" evidence="1">
    <location>
        <begin position="653"/>
        <end position="686"/>
    </location>
</feature>
<dbReference type="PANTHER" id="PTHR15430:SF1">
    <property type="entry name" value="GLOMULIN"/>
    <property type="match status" value="1"/>
</dbReference>
<evidence type="ECO:0000313" key="2">
    <source>
        <dbReference type="EnsemblPlants" id="OBART08G09340.1"/>
    </source>
</evidence>
<dbReference type="Proteomes" id="UP000026960">
    <property type="component" value="Chromosome 8"/>
</dbReference>
<dbReference type="STRING" id="65489.A0A0D3GYJ1"/>
<keyword evidence="3" id="KW-1185">Reference proteome</keyword>
<dbReference type="GO" id="GO:0055105">
    <property type="term" value="F:ubiquitin-protein transferase inhibitor activity"/>
    <property type="evidence" value="ECO:0007669"/>
    <property type="project" value="TreeGrafter"/>
</dbReference>
<dbReference type="AlphaFoldDB" id="A0A0D3GYJ1"/>
<sequence>MGLVSTEATPHHHARLRRRSMDAGDTSAAAAVAHTPARLREALAALSKAFESGDCSDGSAAAAVSDLLNAAADAADAEADAEDEAAAGVVEEMLREVHAFLSSPSSNQLAIDALSLELVKPVAKLGALMRNCWDIANAIIEFFVSNCNPRDMLSILCEAVDAPLASNGSVYFVLLFKELAKVLVLIQRRHTEQVKVTLPAVLRVMNAVIPECDEEHGKIIVDMYNAALRIGNAIQEMCKKMVNQKNEELCSVLSLYSLQNIALVSRCKQQHILSACGSVVLQHSKILTFCGFTYLGLLTGNDVTSATDKISKDEDADLLECFSFAMNGANLAVIWTYMDDEISKYAGAELESALKDVKGNHTRMWQAINILRYVLSSTHYPWVIKSHSLDLLLTIANESRIEEINDHVDVSSSGPQIFATLKVISMVPSSQRFNILQALIKNSIFPSLTAILLDLVKDEVSREIRRADQDIVESDQLQDGGEWPPPWFSHALELVELILKPPEGGPPCLPDHGEQVLSALNLLRFVLIIDSRGSRSRKMFGEETMRKVYSEWLMPLRPIVAGIQSESEEDGSDVANHIMCSLNPVQLVLYRCIELAEEKMKVILSSFIIHFAGWSRSLFAKLHRPSRARAPRMAATRLRPIRARTPSTRRMAAAAAHGRRPGAPFTGRREGKGKEGKRKKKEGKKLAALQKSRWIFWKSRA</sequence>
<dbReference type="PaxDb" id="65489-OBART08G09340.1"/>
<reference evidence="2" key="1">
    <citation type="journal article" date="2009" name="Rice">
        <title>De Novo Next Generation Sequencing of Plant Genomes.</title>
        <authorList>
            <person name="Rounsley S."/>
            <person name="Marri P.R."/>
            <person name="Yu Y."/>
            <person name="He R."/>
            <person name="Sisneros N."/>
            <person name="Goicoechea J.L."/>
            <person name="Lee S.J."/>
            <person name="Angelova A."/>
            <person name="Kudrna D."/>
            <person name="Luo M."/>
            <person name="Affourtit J."/>
            <person name="Desany B."/>
            <person name="Knight J."/>
            <person name="Niazi F."/>
            <person name="Egholm M."/>
            <person name="Wing R.A."/>
        </authorList>
    </citation>
    <scope>NUCLEOTIDE SEQUENCE [LARGE SCALE GENOMIC DNA]</scope>
    <source>
        <strain evidence="2">cv. IRGC 105608</strain>
    </source>
</reference>